<sequence length="129" mass="14480">MEVAKVVKNTRNTRKAQMLESHFHKKVFEFGNNGLASEMGIHPSVLSRDKNRIAKLASRLIVELGLPEWALELSESDSKPESDNKPVVVIEGEHAERLIQALECKGKVKRKTPVALTTEVSEMQFELSI</sequence>
<dbReference type="InterPro" id="IPR010982">
    <property type="entry name" value="Lambda_DNA-bd_dom_sf"/>
</dbReference>
<organism evidence="1 2">
    <name type="scientific">Xenorhabdus bovienii</name>
    <name type="common">Xenorhabdus nematophila subsp. bovienii</name>
    <dbReference type="NCBI Taxonomy" id="40576"/>
    <lineage>
        <taxon>Bacteria</taxon>
        <taxon>Pseudomonadati</taxon>
        <taxon>Pseudomonadota</taxon>
        <taxon>Gammaproteobacteria</taxon>
        <taxon>Enterobacterales</taxon>
        <taxon>Morganellaceae</taxon>
        <taxon>Xenorhabdus</taxon>
    </lineage>
</organism>
<dbReference type="GO" id="GO:0003677">
    <property type="term" value="F:DNA binding"/>
    <property type="evidence" value="ECO:0007669"/>
    <property type="project" value="InterPro"/>
</dbReference>
<dbReference type="RefSeq" id="WP_046337083.1">
    <property type="nucleotide sequence ID" value="NZ_CAWMEF010000001.1"/>
</dbReference>
<dbReference type="Gene3D" id="1.10.260.40">
    <property type="entry name" value="lambda repressor-like DNA-binding domains"/>
    <property type="match status" value="1"/>
</dbReference>
<accession>A0A0B6X959</accession>
<reference evidence="1 2" key="1">
    <citation type="submission" date="2014-02" db="EMBL/GenBank/DDBJ databases">
        <authorList>
            <person name="Genoscope - CEA"/>
        </authorList>
    </citation>
    <scope>NUCLEOTIDE SEQUENCE [LARGE SCALE GENOMIC DNA]</scope>
    <source>
        <strain evidence="1 2">CS03</strain>
    </source>
</reference>
<protein>
    <recommendedName>
        <fullName evidence="3">Transcriptional regulator</fullName>
    </recommendedName>
</protein>
<dbReference type="Proteomes" id="UP000032930">
    <property type="component" value="Chromosome"/>
</dbReference>
<evidence type="ECO:0008006" key="3">
    <source>
        <dbReference type="Google" id="ProtNLM"/>
    </source>
</evidence>
<evidence type="ECO:0000313" key="1">
    <source>
        <dbReference type="EMBL" id="CDM90417.1"/>
    </source>
</evidence>
<dbReference type="KEGG" id="xbv:XBW1_3060"/>
<dbReference type="EMBL" id="FO818637">
    <property type="protein sequence ID" value="CDM90417.1"/>
    <property type="molecule type" value="Genomic_DNA"/>
</dbReference>
<dbReference type="AlphaFoldDB" id="A0A0B6X959"/>
<evidence type="ECO:0000313" key="2">
    <source>
        <dbReference type="Proteomes" id="UP000032930"/>
    </source>
</evidence>
<name>A0A0B6X959_XENBV</name>
<gene>
    <name evidence="1" type="ORF">XBW1_3060</name>
</gene>
<proteinExistence type="predicted"/>
<dbReference type="SUPFAM" id="SSF47413">
    <property type="entry name" value="lambda repressor-like DNA-binding domains"/>
    <property type="match status" value="1"/>
</dbReference>